<dbReference type="RefSeq" id="WP_228351844.1">
    <property type="nucleotide sequence ID" value="NZ_JACEGA010000001.1"/>
</dbReference>
<dbReference type="Proteomes" id="UP000574276">
    <property type="component" value="Unassembled WGS sequence"/>
</dbReference>
<proteinExistence type="predicted"/>
<dbReference type="InterPro" id="IPR051782">
    <property type="entry name" value="ABC_Transporter_VariousFunc"/>
</dbReference>
<reference evidence="5 6" key="1">
    <citation type="submission" date="2020-07" db="EMBL/GenBank/DDBJ databases">
        <title>Characterization and genome sequencing of isolate MD1, a novel member within the family Lachnospiraceae.</title>
        <authorList>
            <person name="Rettenmaier R."/>
            <person name="Di Bello L."/>
            <person name="Zinser C."/>
            <person name="Scheitz K."/>
            <person name="Liebl W."/>
            <person name="Zverlov V."/>
        </authorList>
    </citation>
    <scope>NUCLEOTIDE SEQUENCE [LARGE SCALE GENOMIC DNA]</scope>
    <source>
        <strain evidence="5 6">MD1</strain>
    </source>
</reference>
<keyword evidence="6" id="KW-1185">Reference proteome</keyword>
<dbReference type="GO" id="GO:0005524">
    <property type="term" value="F:ATP binding"/>
    <property type="evidence" value="ECO:0007669"/>
    <property type="project" value="UniProtKB-KW"/>
</dbReference>
<comment type="caution">
    <text evidence="5">The sequence shown here is derived from an EMBL/GenBank/DDBJ whole genome shotgun (WGS) entry which is preliminary data.</text>
</comment>
<evidence type="ECO:0000259" key="4">
    <source>
        <dbReference type="PROSITE" id="PS50893"/>
    </source>
</evidence>
<evidence type="ECO:0000256" key="1">
    <source>
        <dbReference type="ARBA" id="ARBA00022448"/>
    </source>
</evidence>
<dbReference type="Pfam" id="PF00005">
    <property type="entry name" value="ABC_tran"/>
    <property type="match status" value="1"/>
</dbReference>
<dbReference type="PANTHER" id="PTHR42939:SF3">
    <property type="entry name" value="ABC TRANSPORTER ATP-BINDING COMPONENT"/>
    <property type="match status" value="1"/>
</dbReference>
<dbReference type="InterPro" id="IPR027417">
    <property type="entry name" value="P-loop_NTPase"/>
</dbReference>
<dbReference type="CDD" id="cd03230">
    <property type="entry name" value="ABC_DR_subfamily_A"/>
    <property type="match status" value="1"/>
</dbReference>
<gene>
    <name evidence="5" type="ORF">H0486_04405</name>
</gene>
<sequence length="291" mass="32925">MAISNVNAIEIKQLTKRYSDFTLDGIDLCVPQGSIMGFVGENGAGKTTTIKAIMNLIHMDGGEITVLGTDHLKLSRNDKASIGVVFDGSNLHDNLTINNVNLIMKNIYPNWQEKVFMDYMTRFQLPQGKIIKDFSRGMKMKLSIAIALSHKSKLLILDEATSGLDPMVRDEILDIFLEFIQDEEHTILLSSHIISDIEKIADYVTFIHKGKIIFSESKDNLIYQYGVIHCRREDVASLDKSFVVGIRENSFGADVMIRNKEAFQKHYHQHPVDKTSIEEIMLFVSRGKESI</sequence>
<evidence type="ECO:0000313" key="6">
    <source>
        <dbReference type="Proteomes" id="UP000574276"/>
    </source>
</evidence>
<dbReference type="AlphaFoldDB" id="A0A839JWQ7"/>
<protein>
    <submittedName>
        <fullName evidence="5">ABC transporter ATP-binding protein</fullName>
    </submittedName>
</protein>
<keyword evidence="1" id="KW-0813">Transport</keyword>
<dbReference type="SMART" id="SM00382">
    <property type="entry name" value="AAA"/>
    <property type="match status" value="1"/>
</dbReference>
<evidence type="ECO:0000256" key="3">
    <source>
        <dbReference type="ARBA" id="ARBA00022840"/>
    </source>
</evidence>
<dbReference type="Gene3D" id="3.40.50.300">
    <property type="entry name" value="P-loop containing nucleotide triphosphate hydrolases"/>
    <property type="match status" value="1"/>
</dbReference>
<dbReference type="InterPro" id="IPR003593">
    <property type="entry name" value="AAA+_ATPase"/>
</dbReference>
<dbReference type="InterPro" id="IPR003439">
    <property type="entry name" value="ABC_transporter-like_ATP-bd"/>
</dbReference>
<evidence type="ECO:0000313" key="5">
    <source>
        <dbReference type="EMBL" id="MBB2182115.1"/>
    </source>
</evidence>
<dbReference type="EMBL" id="JACEGA010000001">
    <property type="protein sequence ID" value="MBB2182115.1"/>
    <property type="molecule type" value="Genomic_DNA"/>
</dbReference>
<keyword evidence="2" id="KW-0547">Nucleotide-binding</keyword>
<dbReference type="GO" id="GO:0016887">
    <property type="term" value="F:ATP hydrolysis activity"/>
    <property type="evidence" value="ECO:0007669"/>
    <property type="project" value="InterPro"/>
</dbReference>
<feature type="domain" description="ABC transporter" evidence="4">
    <location>
        <begin position="6"/>
        <end position="234"/>
    </location>
</feature>
<dbReference type="PANTHER" id="PTHR42939">
    <property type="entry name" value="ABC TRANSPORTER ATP-BINDING PROTEIN ALBC-RELATED"/>
    <property type="match status" value="1"/>
</dbReference>
<accession>A0A839JWQ7</accession>
<organism evidence="5 6">
    <name type="scientific">Variimorphobacter saccharofermentans</name>
    <dbReference type="NCBI Taxonomy" id="2755051"/>
    <lineage>
        <taxon>Bacteria</taxon>
        <taxon>Bacillati</taxon>
        <taxon>Bacillota</taxon>
        <taxon>Clostridia</taxon>
        <taxon>Lachnospirales</taxon>
        <taxon>Lachnospiraceae</taxon>
        <taxon>Variimorphobacter</taxon>
    </lineage>
</organism>
<dbReference type="SUPFAM" id="SSF52540">
    <property type="entry name" value="P-loop containing nucleoside triphosphate hydrolases"/>
    <property type="match status" value="1"/>
</dbReference>
<evidence type="ECO:0000256" key="2">
    <source>
        <dbReference type="ARBA" id="ARBA00022741"/>
    </source>
</evidence>
<dbReference type="PROSITE" id="PS50893">
    <property type="entry name" value="ABC_TRANSPORTER_2"/>
    <property type="match status" value="1"/>
</dbReference>
<keyword evidence="3 5" id="KW-0067">ATP-binding</keyword>
<name>A0A839JWQ7_9FIRM</name>